<accession>A0A9J6ZD73</accession>
<feature type="signal peptide" evidence="1">
    <location>
        <begin position="1"/>
        <end position="20"/>
    </location>
</feature>
<organism evidence="2 3">
    <name type="scientific">Candidatus Pristimantibacillus lignocellulolyticus</name>
    <dbReference type="NCBI Taxonomy" id="2994561"/>
    <lineage>
        <taxon>Bacteria</taxon>
        <taxon>Bacillati</taxon>
        <taxon>Bacillota</taxon>
        <taxon>Bacilli</taxon>
        <taxon>Bacillales</taxon>
        <taxon>Paenibacillaceae</taxon>
        <taxon>Candidatus Pristimantibacillus</taxon>
    </lineage>
</organism>
<dbReference type="AlphaFoldDB" id="A0A9J6ZD73"/>
<evidence type="ECO:0000313" key="3">
    <source>
        <dbReference type="Proteomes" id="UP001056756"/>
    </source>
</evidence>
<evidence type="ECO:0000313" key="2">
    <source>
        <dbReference type="EMBL" id="URN93864.1"/>
    </source>
</evidence>
<dbReference type="EMBL" id="CP097899">
    <property type="protein sequence ID" value="URN93864.1"/>
    <property type="molecule type" value="Genomic_DNA"/>
</dbReference>
<protein>
    <submittedName>
        <fullName evidence="2">Uncharacterized protein</fullName>
    </submittedName>
</protein>
<dbReference type="PROSITE" id="PS51257">
    <property type="entry name" value="PROKAR_LIPOPROTEIN"/>
    <property type="match status" value="1"/>
</dbReference>
<name>A0A9J6ZD73_9BACL</name>
<sequence>MRSCLLLFFLFIVLSGCTKASSVTTDNTTVTLTDTTLAKQYGDLLDNIDYISIRSGNGDLFEIRQTDIINQWVQDVSTLPLAIYKETDSTVGTLYSVNLYSANELSVDFSTTSVNGYHLKSNTDLVNAINDLLTSTRIKSIVISCTEVCHQFMNEPFPELIFEDVHEIKVFEDAINYGLIDTREAEYTPLFHMDVTFNAGSPMEYHLNVADDVNIKNGLLLTPKGEAYVITEKITNELKLLLYKD</sequence>
<evidence type="ECO:0000256" key="1">
    <source>
        <dbReference type="SAM" id="SignalP"/>
    </source>
</evidence>
<dbReference type="Proteomes" id="UP001056756">
    <property type="component" value="Chromosome"/>
</dbReference>
<keyword evidence="1" id="KW-0732">Signal</keyword>
<reference evidence="2" key="1">
    <citation type="submission" date="2022-05" db="EMBL/GenBank/DDBJ databases">
        <title>Novel bacterial taxa in a minimal lignocellulolytic consortium and its capacity to transform plastics disclosed by genome-resolved metagenomics.</title>
        <authorList>
            <person name="Rodriguez C.A.D."/>
            <person name="Diaz-Garcia L."/>
            <person name="Herrera K."/>
            <person name="Tarazona N.A."/>
            <person name="Sproer C."/>
            <person name="Overmann J."/>
            <person name="Jimenez D.J."/>
        </authorList>
    </citation>
    <scope>NUCLEOTIDE SEQUENCE</scope>
    <source>
        <strain evidence="2">MAG5</strain>
    </source>
</reference>
<proteinExistence type="predicted"/>
<dbReference type="KEGG" id="plig:NAG76_18850"/>
<gene>
    <name evidence="2" type="ORF">NAG76_18850</name>
</gene>
<feature type="chain" id="PRO_5039919153" evidence="1">
    <location>
        <begin position="21"/>
        <end position="245"/>
    </location>
</feature>